<dbReference type="Pfam" id="PF04138">
    <property type="entry name" value="GtrA_DPMS_TM"/>
    <property type="match status" value="1"/>
</dbReference>
<evidence type="ECO:0000256" key="4">
    <source>
        <dbReference type="ARBA" id="ARBA00023136"/>
    </source>
</evidence>
<comment type="caution">
    <text evidence="7">The sequence shown here is derived from an EMBL/GenBank/DDBJ whole genome shotgun (WGS) entry which is preliminary data.</text>
</comment>
<feature type="transmembrane region" description="Helical" evidence="5">
    <location>
        <begin position="31"/>
        <end position="53"/>
    </location>
</feature>
<evidence type="ECO:0000256" key="5">
    <source>
        <dbReference type="SAM" id="Phobius"/>
    </source>
</evidence>
<evidence type="ECO:0000313" key="7">
    <source>
        <dbReference type="EMBL" id="MBO8439894.1"/>
    </source>
</evidence>
<evidence type="ECO:0000256" key="2">
    <source>
        <dbReference type="ARBA" id="ARBA00022692"/>
    </source>
</evidence>
<dbReference type="Proteomes" id="UP000712007">
    <property type="component" value="Unassembled WGS sequence"/>
</dbReference>
<evidence type="ECO:0000256" key="3">
    <source>
        <dbReference type="ARBA" id="ARBA00022989"/>
    </source>
</evidence>
<keyword evidence="3 5" id="KW-1133">Transmembrane helix</keyword>
<dbReference type="AlphaFoldDB" id="A0A940DJ46"/>
<feature type="domain" description="GtrA/DPMS transmembrane" evidence="6">
    <location>
        <begin position="33"/>
        <end position="160"/>
    </location>
</feature>
<proteinExistence type="predicted"/>
<keyword evidence="2 5" id="KW-0812">Transmembrane</keyword>
<dbReference type="EMBL" id="JADIMV010000074">
    <property type="protein sequence ID" value="MBO8439894.1"/>
    <property type="molecule type" value="Genomic_DNA"/>
</dbReference>
<reference evidence="7" key="1">
    <citation type="submission" date="2020-10" db="EMBL/GenBank/DDBJ databases">
        <authorList>
            <person name="Gilroy R."/>
        </authorList>
    </citation>
    <scope>NUCLEOTIDE SEQUENCE</scope>
    <source>
        <strain evidence="7">3924</strain>
    </source>
</reference>
<organism evidence="7 8">
    <name type="scientific">Candidatus Aphodosoma intestinipullorum</name>
    <dbReference type="NCBI Taxonomy" id="2840674"/>
    <lineage>
        <taxon>Bacteria</taxon>
        <taxon>Pseudomonadati</taxon>
        <taxon>Bacteroidota</taxon>
        <taxon>Bacteroidia</taxon>
        <taxon>Bacteroidales</taxon>
        <taxon>Candidatus Aphodosoma</taxon>
    </lineage>
</organism>
<evidence type="ECO:0000259" key="6">
    <source>
        <dbReference type="Pfam" id="PF04138"/>
    </source>
</evidence>
<gene>
    <name evidence="7" type="ORF">IAC51_04510</name>
</gene>
<dbReference type="GO" id="GO:0000271">
    <property type="term" value="P:polysaccharide biosynthetic process"/>
    <property type="evidence" value="ECO:0007669"/>
    <property type="project" value="InterPro"/>
</dbReference>
<keyword evidence="4 5" id="KW-0472">Membrane</keyword>
<accession>A0A940DJ46</accession>
<reference evidence="7" key="2">
    <citation type="journal article" date="2021" name="PeerJ">
        <title>Extensive microbial diversity within the chicken gut microbiome revealed by metagenomics and culture.</title>
        <authorList>
            <person name="Gilroy R."/>
            <person name="Ravi A."/>
            <person name="Getino M."/>
            <person name="Pursley I."/>
            <person name="Horton D.L."/>
            <person name="Alikhan N.F."/>
            <person name="Baker D."/>
            <person name="Gharbi K."/>
            <person name="Hall N."/>
            <person name="Watson M."/>
            <person name="Adriaenssens E.M."/>
            <person name="Foster-Nyarko E."/>
            <person name="Jarju S."/>
            <person name="Secka A."/>
            <person name="Antonio M."/>
            <person name="Oren A."/>
            <person name="Chaudhuri R.R."/>
            <person name="La Ragione R."/>
            <person name="Hildebrand F."/>
            <person name="Pallen M.J."/>
        </authorList>
    </citation>
    <scope>NUCLEOTIDE SEQUENCE</scope>
    <source>
        <strain evidence="7">3924</strain>
    </source>
</reference>
<dbReference type="GO" id="GO:0016020">
    <property type="term" value="C:membrane"/>
    <property type="evidence" value="ECO:0007669"/>
    <property type="project" value="UniProtKB-SubCell"/>
</dbReference>
<sequence>MHPVNAFLQKYISAAVDFFYRPFRSLVPRQLFRYGLTGGANVCFDWVLYLIFYNFVFDKQEVHVGFLAFTPHIASFIFTFPITFLSGFWLARYISFSESPLRGRTQLVRYLFTVLSCIVLNYVCLKLFVEVCGIYPTPSKMLTTAVTTLFSYFMQKHFSFKA</sequence>
<feature type="transmembrane region" description="Helical" evidence="5">
    <location>
        <begin position="107"/>
        <end position="128"/>
    </location>
</feature>
<evidence type="ECO:0000256" key="1">
    <source>
        <dbReference type="ARBA" id="ARBA00004141"/>
    </source>
</evidence>
<feature type="transmembrane region" description="Helical" evidence="5">
    <location>
        <begin position="73"/>
        <end position="95"/>
    </location>
</feature>
<comment type="subcellular location">
    <subcellularLocation>
        <location evidence="1">Membrane</location>
        <topology evidence="1">Multi-pass membrane protein</topology>
    </subcellularLocation>
</comment>
<dbReference type="InterPro" id="IPR007267">
    <property type="entry name" value="GtrA_DPMS_TM"/>
</dbReference>
<protein>
    <submittedName>
        <fullName evidence="7">GtrA family protein</fullName>
    </submittedName>
</protein>
<name>A0A940DJ46_9BACT</name>
<evidence type="ECO:0000313" key="8">
    <source>
        <dbReference type="Proteomes" id="UP000712007"/>
    </source>
</evidence>